<feature type="signal peptide" evidence="5">
    <location>
        <begin position="1"/>
        <end position="21"/>
    </location>
</feature>
<dbReference type="Gene3D" id="2.60.40.10">
    <property type="entry name" value="Immunoglobulins"/>
    <property type="match status" value="1"/>
</dbReference>
<evidence type="ECO:0000256" key="3">
    <source>
        <dbReference type="SAM" id="MobiDB-lite"/>
    </source>
</evidence>
<accession>A0A8C0Q3N0</accession>
<dbReference type="InterPro" id="IPR007110">
    <property type="entry name" value="Ig-like_dom"/>
</dbReference>
<reference evidence="7" key="1">
    <citation type="submission" date="2018-10" db="EMBL/GenBank/DDBJ databases">
        <title>De novo assembly of a Great Dane genome.</title>
        <authorList>
            <person name="Kidd J.M."/>
            <person name="Pendleton A.L."/>
            <person name="Shen F."/>
            <person name="Emery S."/>
        </authorList>
    </citation>
    <scope>NUCLEOTIDE SEQUENCE [LARGE SCALE GENOMIC DNA]</scope>
    <source>
        <strain evidence="7">Great Dane</strain>
    </source>
</reference>
<dbReference type="GO" id="GO:0016020">
    <property type="term" value="C:membrane"/>
    <property type="evidence" value="ECO:0007669"/>
    <property type="project" value="InterPro"/>
</dbReference>
<dbReference type="InterPro" id="IPR036179">
    <property type="entry name" value="Ig-like_dom_sf"/>
</dbReference>
<feature type="region of interest" description="Disordered" evidence="3">
    <location>
        <begin position="346"/>
        <end position="401"/>
    </location>
</feature>
<dbReference type="InterPro" id="IPR032699">
    <property type="entry name" value="Izumo-Ig"/>
</dbReference>
<dbReference type="GO" id="GO:0005102">
    <property type="term" value="F:signaling receptor binding"/>
    <property type="evidence" value="ECO:0007669"/>
    <property type="project" value="InterPro"/>
</dbReference>
<name>A0A8C0Q3N0_CANLF</name>
<dbReference type="InterPro" id="IPR032700">
    <property type="entry name" value="IZUMO1"/>
</dbReference>
<dbReference type="InterPro" id="IPR029389">
    <property type="entry name" value="IZUMO"/>
</dbReference>
<keyword evidence="4" id="KW-0812">Transmembrane</keyword>
<dbReference type="PANTHER" id="PTHR35540">
    <property type="entry name" value="IZUMO SPERM-EGG FUSION PROTEIN 1"/>
    <property type="match status" value="1"/>
</dbReference>
<dbReference type="GO" id="GO:0007342">
    <property type="term" value="P:fusion of sperm to egg plasma membrane involved in single fertilization"/>
    <property type="evidence" value="ECO:0007669"/>
    <property type="project" value="InterPro"/>
</dbReference>
<dbReference type="OrthoDB" id="9907157at2759"/>
<evidence type="ECO:0000256" key="2">
    <source>
        <dbReference type="ARBA" id="ARBA00022729"/>
    </source>
</evidence>
<evidence type="ECO:0000256" key="5">
    <source>
        <dbReference type="SAM" id="SignalP"/>
    </source>
</evidence>
<organism evidence="7 8">
    <name type="scientific">Canis lupus familiaris</name>
    <name type="common">Dog</name>
    <name type="synonym">Canis familiaris</name>
    <dbReference type="NCBI Taxonomy" id="9615"/>
    <lineage>
        <taxon>Eukaryota</taxon>
        <taxon>Metazoa</taxon>
        <taxon>Chordata</taxon>
        <taxon>Craniata</taxon>
        <taxon>Vertebrata</taxon>
        <taxon>Euteleostomi</taxon>
        <taxon>Mammalia</taxon>
        <taxon>Eutheria</taxon>
        <taxon>Laurasiatheria</taxon>
        <taxon>Carnivora</taxon>
        <taxon>Caniformia</taxon>
        <taxon>Canidae</taxon>
        <taxon>Canis</taxon>
    </lineage>
</organism>
<dbReference type="PANTHER" id="PTHR35540:SF1">
    <property type="entry name" value="IZUMO SPERM-EGG FUSION PROTEIN 1"/>
    <property type="match status" value="1"/>
</dbReference>
<evidence type="ECO:0000259" key="6">
    <source>
        <dbReference type="PROSITE" id="PS50835"/>
    </source>
</evidence>
<feature type="chain" id="PRO_5034681535" evidence="5">
    <location>
        <begin position="22"/>
        <end position="401"/>
    </location>
</feature>
<keyword evidence="4" id="KW-1133">Transmembrane helix</keyword>
<proteinExistence type="inferred from homology"/>
<feature type="domain" description="Ig-like" evidence="6">
    <location>
        <begin position="160"/>
        <end position="243"/>
    </location>
</feature>
<dbReference type="AlphaFoldDB" id="A0A8C0Q3N0"/>
<dbReference type="Ensembl" id="ENSCAFT00040001701.1">
    <property type="protein sequence ID" value="ENSCAFP00040001433.1"/>
    <property type="gene ID" value="ENSCAFG00040000944.1"/>
</dbReference>
<keyword evidence="4" id="KW-0472">Membrane</keyword>
<feature type="transmembrane region" description="Helical" evidence="4">
    <location>
        <begin position="304"/>
        <end position="326"/>
    </location>
</feature>
<dbReference type="GO" id="GO:0035036">
    <property type="term" value="P:sperm-egg recognition"/>
    <property type="evidence" value="ECO:0007669"/>
    <property type="project" value="InterPro"/>
</dbReference>
<evidence type="ECO:0000256" key="1">
    <source>
        <dbReference type="ARBA" id="ARBA00009633"/>
    </source>
</evidence>
<dbReference type="Proteomes" id="UP000694542">
    <property type="component" value="Chromosome 1"/>
</dbReference>
<dbReference type="InterPro" id="IPR013783">
    <property type="entry name" value="Ig-like_fold"/>
</dbReference>
<dbReference type="Pfam" id="PF15005">
    <property type="entry name" value="IZUMO"/>
    <property type="match status" value="1"/>
</dbReference>
<keyword evidence="2 5" id="KW-0732">Signal</keyword>
<dbReference type="SUPFAM" id="SSF48726">
    <property type="entry name" value="Immunoglobulin"/>
    <property type="match status" value="1"/>
</dbReference>
<reference evidence="7" key="2">
    <citation type="submission" date="2025-08" db="UniProtKB">
        <authorList>
            <consortium name="Ensembl"/>
        </authorList>
    </citation>
    <scope>IDENTIFICATION</scope>
</reference>
<evidence type="ECO:0000256" key="4">
    <source>
        <dbReference type="SAM" id="Phobius"/>
    </source>
</evidence>
<evidence type="ECO:0000313" key="7">
    <source>
        <dbReference type="Ensembl" id="ENSCAFP00040001433.1"/>
    </source>
</evidence>
<dbReference type="Pfam" id="PF16706">
    <property type="entry name" value="Izumo-Ig"/>
    <property type="match status" value="1"/>
</dbReference>
<evidence type="ECO:0000313" key="8">
    <source>
        <dbReference type="Proteomes" id="UP000694542"/>
    </source>
</evidence>
<comment type="similarity">
    <text evidence="1">Belongs to the Izumo family.</text>
</comment>
<protein>
    <submittedName>
        <fullName evidence="7">Izumo sperm-oocyte fusion 1</fullName>
    </submittedName>
</protein>
<sequence>MGPQLPLLVAALAGCLLPARGCVTCDAKVVEALYHFEMEYLPSRSQELQGVLDRIKYLLNDFKKIPDLNDQHLGVVDSPTLQKLSVDFLKNLKRITNSEEQGEAFLSQIFWMLIKQKASILTTITQFQKKGFCPNKCGQMLQTLIWCHNCLKRIHTCRKSIDCGVHEVVVHELEDLVLDCELSWHRISAGLNNYTFYRVLGSNSLLLSVGKEPTLTKTMVRLEDAGTYRCELANMKTSRAAVTHFRVRVLPQRAGGAGRSSPTTTTATTEYEFSTEWDLSLLFPTALANPSECPKSEDVLRGRLIGLLLWGLLVLLIAFVTAILCFRPGKVINYIKAWRTNQKEAAQQAQTAMEPQAALESQGAQKPQSARKPQAAPKPSVPKGKLSASKLHAGSWGRGKG</sequence>
<dbReference type="PROSITE" id="PS50835">
    <property type="entry name" value="IG_LIKE"/>
    <property type="match status" value="1"/>
</dbReference>